<dbReference type="AlphaFoldDB" id="W2ZGH5"/>
<comment type="caution">
    <text evidence="1">The sequence shown here is derived from an EMBL/GenBank/DDBJ whole genome shotgun (WGS) entry which is preliminary data.</text>
</comment>
<feature type="non-terminal residue" evidence="1">
    <location>
        <position position="1"/>
    </location>
</feature>
<gene>
    <name evidence="1" type="ORF">F442_07555</name>
</gene>
<evidence type="ECO:0000313" key="2">
    <source>
        <dbReference type="Proteomes" id="UP000018948"/>
    </source>
</evidence>
<organism evidence="1 2">
    <name type="scientific">Phytophthora nicotianae P10297</name>
    <dbReference type="NCBI Taxonomy" id="1317064"/>
    <lineage>
        <taxon>Eukaryota</taxon>
        <taxon>Sar</taxon>
        <taxon>Stramenopiles</taxon>
        <taxon>Oomycota</taxon>
        <taxon>Peronosporomycetes</taxon>
        <taxon>Peronosporales</taxon>
        <taxon>Peronosporaceae</taxon>
        <taxon>Phytophthora</taxon>
    </lineage>
</organism>
<evidence type="ECO:0000313" key="1">
    <source>
        <dbReference type="EMBL" id="ETP46160.1"/>
    </source>
</evidence>
<reference evidence="1 2" key="1">
    <citation type="submission" date="2013-11" db="EMBL/GenBank/DDBJ databases">
        <title>The Genome Sequence of Phytophthora parasitica P10297.</title>
        <authorList>
            <consortium name="The Broad Institute Genomics Platform"/>
            <person name="Russ C."/>
            <person name="Tyler B."/>
            <person name="Panabieres F."/>
            <person name="Shan W."/>
            <person name="Tripathy S."/>
            <person name="Grunwald N."/>
            <person name="Machado M."/>
            <person name="Johnson C.S."/>
            <person name="Walker B."/>
            <person name="Young S.K."/>
            <person name="Zeng Q."/>
            <person name="Gargeya S."/>
            <person name="Fitzgerald M."/>
            <person name="Haas B."/>
            <person name="Abouelleil A."/>
            <person name="Allen A.W."/>
            <person name="Alvarado L."/>
            <person name="Arachchi H.M."/>
            <person name="Berlin A.M."/>
            <person name="Chapman S.B."/>
            <person name="Gainer-Dewar J."/>
            <person name="Goldberg J."/>
            <person name="Griggs A."/>
            <person name="Gujja S."/>
            <person name="Hansen M."/>
            <person name="Howarth C."/>
            <person name="Imamovic A."/>
            <person name="Ireland A."/>
            <person name="Larimer J."/>
            <person name="McCowan C."/>
            <person name="Murphy C."/>
            <person name="Pearson M."/>
            <person name="Poon T.W."/>
            <person name="Priest M."/>
            <person name="Roberts A."/>
            <person name="Saif S."/>
            <person name="Shea T."/>
            <person name="Sisk P."/>
            <person name="Sykes S."/>
            <person name="Wortman J."/>
            <person name="Nusbaum C."/>
            <person name="Birren B."/>
        </authorList>
    </citation>
    <scope>NUCLEOTIDE SEQUENCE [LARGE SCALE GENOMIC DNA]</scope>
    <source>
        <strain evidence="1 2">P10297</strain>
    </source>
</reference>
<proteinExistence type="predicted"/>
<sequence>HKPVQYRYFYLFYRPNSSTSLTRHWSSGLSTDATTRPSFITGAESDVNARVIDYFKCFKTIVADNGLAECFGGEHGTREKCKLFKRDLKINLTESDVNARVIDYFKCCKTIVADNGLAECFGGEHG</sequence>
<name>W2ZGH5_PHYNI</name>
<protein>
    <submittedName>
        <fullName evidence="1">Uncharacterized protein</fullName>
    </submittedName>
</protein>
<dbReference type="Proteomes" id="UP000018948">
    <property type="component" value="Unassembled WGS sequence"/>
</dbReference>
<accession>W2ZGH5</accession>
<dbReference type="EMBL" id="ANIY01001579">
    <property type="protein sequence ID" value="ETP46160.1"/>
    <property type="molecule type" value="Genomic_DNA"/>
</dbReference>